<evidence type="ECO:0000313" key="3">
    <source>
        <dbReference type="Proteomes" id="UP000295375"/>
    </source>
</evidence>
<gene>
    <name evidence="2" type="ORF">EV696_105178</name>
</gene>
<evidence type="ECO:0008006" key="4">
    <source>
        <dbReference type="Google" id="ProtNLM"/>
    </source>
</evidence>
<protein>
    <recommendedName>
        <fullName evidence="4">Zinc-finger domain-containing protein</fullName>
    </recommendedName>
</protein>
<proteinExistence type="predicted"/>
<accession>A0A4R6UZQ2</accession>
<feature type="transmembrane region" description="Helical" evidence="1">
    <location>
        <begin position="124"/>
        <end position="142"/>
    </location>
</feature>
<keyword evidence="1" id="KW-1133">Transmembrane helix</keyword>
<name>A0A4R6UZQ2_9GAMM</name>
<reference evidence="2 3" key="1">
    <citation type="submission" date="2019-03" db="EMBL/GenBank/DDBJ databases">
        <title>Genomic Encyclopedia of Type Strains, Phase IV (KMG-IV): sequencing the most valuable type-strain genomes for metagenomic binning, comparative biology and taxonomic classification.</title>
        <authorList>
            <person name="Goeker M."/>
        </authorList>
    </citation>
    <scope>NUCLEOTIDE SEQUENCE [LARGE SCALE GENOMIC DNA]</scope>
    <source>
        <strain evidence="2 3">DSM 103792</strain>
    </source>
</reference>
<dbReference type="AlphaFoldDB" id="A0A4R6UZQ2"/>
<organism evidence="2 3">
    <name type="scientific">Permianibacter aggregans</name>
    <dbReference type="NCBI Taxonomy" id="1510150"/>
    <lineage>
        <taxon>Bacteria</taxon>
        <taxon>Pseudomonadati</taxon>
        <taxon>Pseudomonadota</taxon>
        <taxon>Gammaproteobacteria</taxon>
        <taxon>Pseudomonadales</taxon>
        <taxon>Pseudomonadaceae</taxon>
        <taxon>Permianibacter</taxon>
    </lineage>
</organism>
<sequence length="159" mass="18469">MSKDDILEQEFNTCDLCLMRQFDEDVVAGKALPDDVQQHLRDCADCREAWHNEFQFEQQLTSAMKMEPPVHVYRKAYVESVRISEERQRKHQQWLNAVQWLTIGLVTAAFTYLGIQFLPESWQFNWASYCVGAVVTGFGVAWDQGMKPAEDDWSSVRSL</sequence>
<dbReference type="Proteomes" id="UP000295375">
    <property type="component" value="Unassembled WGS sequence"/>
</dbReference>
<dbReference type="RefSeq" id="WP_133589620.1">
    <property type="nucleotide sequence ID" value="NZ_CP037953.1"/>
</dbReference>
<dbReference type="EMBL" id="SNYM01000005">
    <property type="protein sequence ID" value="TDQ49204.1"/>
    <property type="molecule type" value="Genomic_DNA"/>
</dbReference>
<keyword evidence="1" id="KW-0812">Transmembrane</keyword>
<keyword evidence="3" id="KW-1185">Reference proteome</keyword>
<keyword evidence="1" id="KW-0472">Membrane</keyword>
<evidence type="ECO:0000256" key="1">
    <source>
        <dbReference type="SAM" id="Phobius"/>
    </source>
</evidence>
<evidence type="ECO:0000313" key="2">
    <source>
        <dbReference type="EMBL" id="TDQ49204.1"/>
    </source>
</evidence>
<comment type="caution">
    <text evidence="2">The sequence shown here is derived from an EMBL/GenBank/DDBJ whole genome shotgun (WGS) entry which is preliminary data.</text>
</comment>
<feature type="transmembrane region" description="Helical" evidence="1">
    <location>
        <begin position="97"/>
        <end position="118"/>
    </location>
</feature>